<protein>
    <recommendedName>
        <fullName evidence="3">Extracellular membrane protein CFEM domain-containing protein</fullName>
    </recommendedName>
</protein>
<name>A0ABR3G6N2_9PEZI</name>
<dbReference type="EMBL" id="JBBBZM010000229">
    <property type="protein sequence ID" value="KAL0631612.1"/>
    <property type="molecule type" value="Genomic_DNA"/>
</dbReference>
<reference evidence="1 2" key="1">
    <citation type="submission" date="2024-02" db="EMBL/GenBank/DDBJ databases">
        <title>Discinaceae phylogenomics.</title>
        <authorList>
            <person name="Dirks A.C."/>
            <person name="James T.Y."/>
        </authorList>
    </citation>
    <scope>NUCLEOTIDE SEQUENCE [LARGE SCALE GENOMIC DNA]</scope>
    <source>
        <strain evidence="1 2">ACD0624</strain>
    </source>
</reference>
<evidence type="ECO:0000313" key="1">
    <source>
        <dbReference type="EMBL" id="KAL0631612.1"/>
    </source>
</evidence>
<evidence type="ECO:0000313" key="2">
    <source>
        <dbReference type="Proteomes" id="UP001447188"/>
    </source>
</evidence>
<keyword evidence="2" id="KW-1185">Reference proteome</keyword>
<proteinExistence type="predicted"/>
<accession>A0ABR3G6N2</accession>
<evidence type="ECO:0008006" key="3">
    <source>
        <dbReference type="Google" id="ProtNLM"/>
    </source>
</evidence>
<organism evidence="1 2">
    <name type="scientific">Discina gigas</name>
    <dbReference type="NCBI Taxonomy" id="1032678"/>
    <lineage>
        <taxon>Eukaryota</taxon>
        <taxon>Fungi</taxon>
        <taxon>Dikarya</taxon>
        <taxon>Ascomycota</taxon>
        <taxon>Pezizomycotina</taxon>
        <taxon>Pezizomycetes</taxon>
        <taxon>Pezizales</taxon>
        <taxon>Discinaceae</taxon>
        <taxon>Discina</taxon>
    </lineage>
</organism>
<dbReference type="Proteomes" id="UP001447188">
    <property type="component" value="Unassembled WGS sequence"/>
</dbReference>
<comment type="caution">
    <text evidence="1">The sequence shown here is derived from an EMBL/GenBank/DDBJ whole genome shotgun (WGS) entry which is preliminary data.</text>
</comment>
<sequence>MPSCAREKCLPYRAESIGCPSGDLARGCFCDAPKSLDCAFFSCPSTEFTLAAKWRTLTCTGFGFDQLSAVPSCAQTCLLSDSVFQSCSLKSFDCFCAADLPSSCLATCSSTDAQTAKAWRAAQCAKAQPNVKAEGVAKTTTIPAKISTYTNASGSLVTSTVAPAVTTVIMSNANTNGNTNTINVSTGEARGLLSGLAM</sequence>
<gene>
    <name evidence="1" type="ORF">Q9L58_009528</name>
</gene>